<feature type="domain" description="BIG2" evidence="1">
    <location>
        <begin position="340"/>
        <end position="417"/>
    </location>
</feature>
<evidence type="ECO:0000313" key="3">
    <source>
        <dbReference type="Proteomes" id="UP000450161"/>
    </source>
</evidence>
<dbReference type="Gene3D" id="3.80.10.10">
    <property type="entry name" value="Ribonuclease Inhibitor"/>
    <property type="match status" value="5"/>
</dbReference>
<accession>A0A6I2TXA2</accession>
<evidence type="ECO:0000259" key="1">
    <source>
        <dbReference type="SMART" id="SM00635"/>
    </source>
</evidence>
<dbReference type="SMART" id="SM00635">
    <property type="entry name" value="BID_2"/>
    <property type="match status" value="8"/>
</dbReference>
<dbReference type="PANTHER" id="PTHR45661:SF3">
    <property type="entry name" value="IG-LIKE DOMAIN-CONTAINING PROTEIN"/>
    <property type="match status" value="1"/>
</dbReference>
<feature type="domain" description="BIG2" evidence="1">
    <location>
        <begin position="1771"/>
        <end position="1848"/>
    </location>
</feature>
<protein>
    <submittedName>
        <fullName evidence="2">Leucine-rich repeat protein</fullName>
    </submittedName>
</protein>
<feature type="domain" description="BIG2" evidence="1">
    <location>
        <begin position="1863"/>
        <end position="1938"/>
    </location>
</feature>
<dbReference type="EMBL" id="VUNF01000006">
    <property type="protein sequence ID" value="MST77053.1"/>
    <property type="molecule type" value="Genomic_DNA"/>
</dbReference>
<dbReference type="Proteomes" id="UP000450161">
    <property type="component" value="Unassembled WGS sequence"/>
</dbReference>
<dbReference type="SUPFAM" id="SSF52058">
    <property type="entry name" value="L domain-like"/>
    <property type="match status" value="3"/>
</dbReference>
<feature type="domain" description="BIG2" evidence="1">
    <location>
        <begin position="1224"/>
        <end position="1302"/>
    </location>
</feature>
<sequence>MNTKNKNNMKRHLHFYQWLLCLLLTIGWHLSAFSQGMVTCLEDLQAGDVIKIYPYGHYGEADHALLCEGNRMFLTSSSITEKGSEWTLIDAGRGYYYLKNELGCYWAYQDSSSDHSLTCTTHVNSAVKIKLTWDSKKKGVCFWNQEDGKGLNNLYGSNNYFNWYSSPYGYNSDTNTTFEVYSPSHGTVDVAVINGIKYSLHSKRKTAQVLANNYKDNVIIPQIVSYNGNEFRVTSLGDKCFYNCSSLTNITLPEGITSFGELCFLGCSSLTSITLPESITFLGDWCFDASIKRIIINAPIPPGGEKLSSDFTLYVPKGTLATYKNTEPWSRAGAYYEGKPIESVNLPSDISLVKTEKKKVTYSVLPIDANQECLKWSSDNSSVVSIDEKTGEITAHKVGDATITATVDDGSGISAICKVEVTPLQASDIELITMSAIKTIPTLLEANVLPVEANNKKLTWTSLTPNIATITEDGTITGLKMGTAQVKATTMDGSNISKTFDVLITGLSISSITLPSESSITKTDNQKLEYTIFPAASDNQNLKWSSNHTDIASVDENTGVITAHKVGDAIITATATDGSEISASTTIHVTPLKVSNIDIEKEIKLLRTTTATLAATITPELADDKTLSWASDNENIATVTQEGIVKGVNVGTTNITATAMDGSGVSVTCKVTVNPVTINLSTNTINLQKGSEYVEQTATVLPENYEHKDVVWTTSGNGVTSVDKNGHITANKPGVDTLRCSLSYDSHIYSECRVIVYEDNVVYVGGLYYLLKGTTDDTREATVTSIYGGKNTSLDAKNVAQYYSGTINIPETIIYDGNKYTVRKVGSYAFNCQNELQSIYIPRTVTEVEPHAAIKAEKLNRVNVADESELVNIGEEAFKWCTGLKRFTFDGTSLKMNSIDKAAFRECTALERFTWMGNTTVKTIGNSAFYDCPALEKVLWNGKSELKTIQDYAFFKCISLNNFEMPNTTLSVGNSSFRYNASLTNIHLSNSLNYIDEYAYGECGFSQITLPESLANIQAGAFINNEFLQEIILPERLQGLGSAAFENNSKLESVTFHTAIETMTIGNNAFNQCPILNKVYITNMNSFAQTNFNNAKANPANTSQHIYDANGKEIVNVVLPKGTKYVNNNAFNGCAFIESIEMPATMDHVNDDIFVGCSALKDVYCYAEEVPEFIGVNNPASMDEVFQNATLHVPFGSESFYQKDTSWWGKFTKLLGCEPKPTAVVEKIDLSTLTVNVKAGENYNEQKLTIYPAEAANVRIKYSTADRKVADIDENGVIKGVAPGVTTIYYTANDGNGVTSECKVIVRNPEVEYVGDIYYLFDKAKKEATVTSIYGGKNKSLDAEKVAQVYTGTVSIPEQTTFNAVTYDVKKVGGYAFTCQNELQALRVGAFVEKIEDNAATKAMNLNRVTVANASQLVTVGKRSFMDCAGLQHVLFEGTTQYLDVIDTAAFKNCAKLEDVIWEGKSTLRLIGDSAFYCDSKLETMKWNDKCDLKIIDNYAFYKCSSLNHFIMPNSTLSVGKYAFRYDTGLTDIQLSTSLSIIYDYAFGECGFSQLILPESLKSMQAGAFINNSNLADITIPKKTEGIGAGAFENCSALESVTFKTHETKLTVDKNAFNHCAVLSKVNIDYLDDWAHINFQNAAANPASTAHRLYLNGEEIVDIELPVGTKYIGNNVFNGCSDIRTLKIPATVEHVNDNIIAGCSSLTDVYCYATKVPSFIGTEDPSSMNDVFRKATLHVIYGNEEAYKADAWWKRFYKIEGCNAPSDADKKVTSITISQTEATLKPNDTMQLEATVYPTDAADKKILWTSSNKDVVIVTDEGFVLAVAEGEADVTVASAENSEIKAVCHIKVEKEKEPEVPIVQIKFEESPVTIALGETKKLNVIFNPVNATNKELDWVSAQTSVVEVDKEGNILGVSEGKAIVSAKTKDGSNLTINCVVTVIPSTGISNITMGEVKLIVNNRHLKVEGLADHEVIQVVNSIGFTVYRGTDHEVDLNASGIYIVKMRGKTVKFNVK</sequence>
<dbReference type="InterPro" id="IPR053139">
    <property type="entry name" value="Surface_bspA-like"/>
</dbReference>
<reference evidence="2 3" key="1">
    <citation type="submission" date="2019-08" db="EMBL/GenBank/DDBJ databases">
        <title>In-depth cultivation of the pig gut microbiome towards novel bacterial diversity and tailored functional studies.</title>
        <authorList>
            <person name="Wylensek D."/>
            <person name="Hitch T.C.A."/>
            <person name="Clavel T."/>
        </authorList>
    </citation>
    <scope>NUCLEOTIDE SEQUENCE [LARGE SCALE GENOMIC DNA]</scope>
    <source>
        <strain evidence="2 3">LKV-178-WT-2C</strain>
    </source>
</reference>
<dbReference type="Gene3D" id="2.60.40.1080">
    <property type="match status" value="8"/>
</dbReference>
<name>A0A6I2TXA2_9BACT</name>
<dbReference type="InterPro" id="IPR003343">
    <property type="entry name" value="Big_2"/>
</dbReference>
<evidence type="ECO:0000313" key="2">
    <source>
        <dbReference type="EMBL" id="MST77053.1"/>
    </source>
</evidence>
<organism evidence="2 3">
    <name type="scientific">Segatella copri</name>
    <dbReference type="NCBI Taxonomy" id="165179"/>
    <lineage>
        <taxon>Bacteria</taxon>
        <taxon>Pseudomonadati</taxon>
        <taxon>Bacteroidota</taxon>
        <taxon>Bacteroidia</taxon>
        <taxon>Bacteroidales</taxon>
        <taxon>Prevotellaceae</taxon>
        <taxon>Segatella</taxon>
    </lineage>
</organism>
<dbReference type="InterPro" id="IPR008964">
    <property type="entry name" value="Invasin/intimin_cell_adhesion"/>
</dbReference>
<comment type="caution">
    <text evidence="2">The sequence shown here is derived from an EMBL/GenBank/DDBJ whole genome shotgun (WGS) entry which is preliminary data.</text>
</comment>
<dbReference type="PANTHER" id="PTHR45661">
    <property type="entry name" value="SURFACE ANTIGEN"/>
    <property type="match status" value="1"/>
</dbReference>
<dbReference type="InterPro" id="IPR032675">
    <property type="entry name" value="LRR_dom_sf"/>
</dbReference>
<gene>
    <name evidence="2" type="ORF">FYJ72_05005</name>
</gene>
<dbReference type="SUPFAM" id="SSF49373">
    <property type="entry name" value="Invasin/intimin cell-adhesion fragments"/>
    <property type="match status" value="8"/>
</dbReference>
<feature type="domain" description="BIG2" evidence="1">
    <location>
        <begin position="593"/>
        <end position="669"/>
    </location>
</feature>
<dbReference type="Pfam" id="PF02368">
    <property type="entry name" value="Big_2"/>
    <property type="match status" value="7"/>
</dbReference>
<feature type="domain" description="BIG2" evidence="1">
    <location>
        <begin position="672"/>
        <end position="785"/>
    </location>
</feature>
<feature type="domain" description="BIG2" evidence="1">
    <location>
        <begin position="508"/>
        <end position="585"/>
    </location>
</feature>
<dbReference type="Pfam" id="PF13306">
    <property type="entry name" value="LRR_5"/>
    <property type="match status" value="6"/>
</dbReference>
<dbReference type="InterPro" id="IPR026906">
    <property type="entry name" value="LRR_5"/>
</dbReference>
<proteinExistence type="predicted"/>
<feature type="domain" description="BIG2" evidence="1">
    <location>
        <begin position="425"/>
        <end position="500"/>
    </location>
</feature>